<dbReference type="OrthoDB" id="1736715at2"/>
<comment type="caution">
    <text evidence="1">The sequence shown here is derived from an EMBL/GenBank/DDBJ whole genome shotgun (WGS) entry which is preliminary data.</text>
</comment>
<accession>F1TC13</accession>
<proteinExistence type="predicted"/>
<gene>
    <name evidence="1" type="ORF">Cpap_2613</name>
</gene>
<dbReference type="eggNOG" id="ENOG5033Q3Q">
    <property type="taxonomic scope" value="Bacteria"/>
</dbReference>
<protein>
    <recommendedName>
        <fullName evidence="3">Butirosin biosynthesis protein H N-terminal domain-containing protein</fullName>
    </recommendedName>
</protein>
<organism evidence="1 2">
    <name type="scientific">Ruminiclostridium papyrosolvens DSM 2782</name>
    <dbReference type="NCBI Taxonomy" id="588581"/>
    <lineage>
        <taxon>Bacteria</taxon>
        <taxon>Bacillati</taxon>
        <taxon>Bacillota</taxon>
        <taxon>Clostridia</taxon>
        <taxon>Eubacteriales</taxon>
        <taxon>Oscillospiraceae</taxon>
        <taxon>Ruminiclostridium</taxon>
    </lineage>
</organism>
<dbReference type="Proteomes" id="UP000003860">
    <property type="component" value="Unassembled WGS sequence"/>
</dbReference>
<dbReference type="RefSeq" id="WP_004618652.1">
    <property type="nucleotide sequence ID" value="NZ_ACXX02000005.1"/>
</dbReference>
<dbReference type="EMBL" id="ACXX02000005">
    <property type="protein sequence ID" value="EGD47928.1"/>
    <property type="molecule type" value="Genomic_DNA"/>
</dbReference>
<reference evidence="1" key="1">
    <citation type="submission" date="2009-07" db="EMBL/GenBank/DDBJ databases">
        <authorList>
            <consortium name="US DOE Joint Genome Institute (JGI-PGF)"/>
            <person name="Lucas S."/>
            <person name="Copeland A."/>
            <person name="Lapidus A."/>
            <person name="Glavina del Rio T."/>
            <person name="Tice H."/>
            <person name="Bruce D."/>
            <person name="Goodwin L."/>
            <person name="Pitluck S."/>
            <person name="Larimer F."/>
            <person name="Land M.L."/>
            <person name="Mouttaki H."/>
            <person name="He Z."/>
            <person name="Zhou J."/>
            <person name="Hemme C.L."/>
        </authorList>
    </citation>
    <scope>NUCLEOTIDE SEQUENCE [LARGE SCALE GENOMIC DNA]</scope>
    <source>
        <strain evidence="1">DSM 2782</strain>
    </source>
</reference>
<name>F1TC13_9FIRM</name>
<keyword evidence="2" id="KW-1185">Reference proteome</keyword>
<evidence type="ECO:0008006" key="3">
    <source>
        <dbReference type="Google" id="ProtNLM"/>
    </source>
</evidence>
<sequence length="521" mass="60983">MRKTLDIDLYKNGFDFQKIDCIHGPIAAAAGYFNYNNYFYFCYLHAIMSNTPKYLDSGFESKENKILNCMGLELQRIDCTGKTPEETMHRIAQELIEGCPVVMVVKYNSLFYNKYYKDSTYILDHAIIVNEYGENNRTFGIKEASLVRDIVNNCENSDIFFSLQVTFDMLKDIFDESNKQYIKENQTFANSIYSIHRIEDVSIDTNDVIKESLLLFQDYKNDFINIINSYNEQIEKFKYSIELIRRRFYGCIKPIFHLLYDHCNQNNLDTALTEITEKIIEDVRKDTLNFLYRACITGTKITNEKQNDLCSKILNSDEKLISLVKNIFVNKEKKNYINYYVDLTEAYNNQAFEENLRDDSVADITGEGTHYIFQDLVINEEWKKGDFCFKYSYFPSQPDNISCDGQIICVPEINAQYINILGCSEFGSYREDIEIEYSDGTVQRITTDFTDFYQAAIYGETIYWIGAAADRKNGKTNYHNFNARLFAKRYRIEPGRVLKIHLPKRKNVHIFALTLTEEVIL</sequence>
<dbReference type="STRING" id="588581.Cpap_2613"/>
<evidence type="ECO:0000313" key="1">
    <source>
        <dbReference type="EMBL" id="EGD47928.1"/>
    </source>
</evidence>
<evidence type="ECO:0000313" key="2">
    <source>
        <dbReference type="Proteomes" id="UP000003860"/>
    </source>
</evidence>
<dbReference type="AlphaFoldDB" id="F1TC13"/>
<reference evidence="1" key="2">
    <citation type="submission" date="2011-01" db="EMBL/GenBank/DDBJ databases">
        <title>The Non-contiguous Finished genome of Clostridium papyrosolvens.</title>
        <authorList>
            <person name="Lucas S."/>
            <person name="Copeland A."/>
            <person name="Lapidus A."/>
            <person name="Cheng J.-F."/>
            <person name="Goodwin L."/>
            <person name="Pitluck S."/>
            <person name="Misra M."/>
            <person name="Chertkov O."/>
            <person name="Detter J.C."/>
            <person name="Han C."/>
            <person name="Tapia R."/>
            <person name="Land M."/>
            <person name="Hauser L."/>
            <person name="Kyrpides N."/>
            <person name="Ivanova N."/>
            <person name="Pagani I."/>
            <person name="Mouttaki H."/>
            <person name="He Z."/>
            <person name="Zhou J."/>
            <person name="Hemme C.L."/>
            <person name="Woyke T."/>
        </authorList>
    </citation>
    <scope>NUCLEOTIDE SEQUENCE [LARGE SCALE GENOMIC DNA]</scope>
    <source>
        <strain evidence="1">DSM 2782</strain>
    </source>
</reference>